<sequence>MPCTTIILIEQTLPGSTVVFILAHPVFHHAPRSSSSSCLTLVGTPPTSSSASRRRRAVMDAVTTAPCRQLRRVCHLRREPLTRLPRRAPLSHLDATTTHYRLRLLSGHHQTLLPPSSAVGTKPKP</sequence>
<evidence type="ECO:0000313" key="1">
    <source>
        <dbReference type="EMBL" id="KAI3741277.1"/>
    </source>
</evidence>
<organism evidence="1 2">
    <name type="scientific">Smallanthus sonchifolius</name>
    <dbReference type="NCBI Taxonomy" id="185202"/>
    <lineage>
        <taxon>Eukaryota</taxon>
        <taxon>Viridiplantae</taxon>
        <taxon>Streptophyta</taxon>
        <taxon>Embryophyta</taxon>
        <taxon>Tracheophyta</taxon>
        <taxon>Spermatophyta</taxon>
        <taxon>Magnoliopsida</taxon>
        <taxon>eudicotyledons</taxon>
        <taxon>Gunneridae</taxon>
        <taxon>Pentapetalae</taxon>
        <taxon>asterids</taxon>
        <taxon>campanulids</taxon>
        <taxon>Asterales</taxon>
        <taxon>Asteraceae</taxon>
        <taxon>Asteroideae</taxon>
        <taxon>Heliantheae alliance</taxon>
        <taxon>Millerieae</taxon>
        <taxon>Smallanthus</taxon>
    </lineage>
</organism>
<reference evidence="2" key="1">
    <citation type="journal article" date="2022" name="Mol. Ecol. Resour.">
        <title>The genomes of chicory, endive, great burdock and yacon provide insights into Asteraceae palaeo-polyploidization history and plant inulin production.</title>
        <authorList>
            <person name="Fan W."/>
            <person name="Wang S."/>
            <person name="Wang H."/>
            <person name="Wang A."/>
            <person name="Jiang F."/>
            <person name="Liu H."/>
            <person name="Zhao H."/>
            <person name="Xu D."/>
            <person name="Zhang Y."/>
        </authorList>
    </citation>
    <scope>NUCLEOTIDE SEQUENCE [LARGE SCALE GENOMIC DNA]</scope>
    <source>
        <strain evidence="2">cv. Yunnan</strain>
    </source>
</reference>
<reference evidence="1 2" key="2">
    <citation type="journal article" date="2022" name="Mol. Ecol. Resour.">
        <title>The genomes of chicory, endive, great burdock and yacon provide insights into Asteraceae paleo-polyploidization history and plant inulin production.</title>
        <authorList>
            <person name="Fan W."/>
            <person name="Wang S."/>
            <person name="Wang H."/>
            <person name="Wang A."/>
            <person name="Jiang F."/>
            <person name="Liu H."/>
            <person name="Zhao H."/>
            <person name="Xu D."/>
            <person name="Zhang Y."/>
        </authorList>
    </citation>
    <scope>NUCLEOTIDE SEQUENCE [LARGE SCALE GENOMIC DNA]</scope>
    <source>
        <strain evidence="2">cv. Yunnan</strain>
        <tissue evidence="1">Leaves</tissue>
    </source>
</reference>
<name>A0ACB9D3W0_9ASTR</name>
<protein>
    <submittedName>
        <fullName evidence="1">Uncharacterized protein</fullName>
    </submittedName>
</protein>
<evidence type="ECO:0000313" key="2">
    <source>
        <dbReference type="Proteomes" id="UP001056120"/>
    </source>
</evidence>
<accession>A0ACB9D3W0</accession>
<comment type="caution">
    <text evidence="1">The sequence shown here is derived from an EMBL/GenBank/DDBJ whole genome shotgun (WGS) entry which is preliminary data.</text>
</comment>
<keyword evidence="2" id="KW-1185">Reference proteome</keyword>
<dbReference type="EMBL" id="CM042037">
    <property type="protein sequence ID" value="KAI3741277.1"/>
    <property type="molecule type" value="Genomic_DNA"/>
</dbReference>
<proteinExistence type="predicted"/>
<dbReference type="Proteomes" id="UP001056120">
    <property type="component" value="Linkage Group LG20"/>
</dbReference>
<gene>
    <name evidence="1" type="ORF">L1987_58948</name>
</gene>